<keyword evidence="6 9" id="KW-1133">Transmembrane helix</keyword>
<dbReference type="EMBL" id="FMWL01000007">
    <property type="protein sequence ID" value="SCZ79331.1"/>
    <property type="molecule type" value="Genomic_DNA"/>
</dbReference>
<comment type="similarity">
    <text evidence="8">Belongs to the TRAP transporter small permease family.</text>
</comment>
<dbReference type="GO" id="GO:0005886">
    <property type="term" value="C:plasma membrane"/>
    <property type="evidence" value="ECO:0007669"/>
    <property type="project" value="UniProtKB-SubCell"/>
</dbReference>
<evidence type="ECO:0000313" key="11">
    <source>
        <dbReference type="EMBL" id="SCZ79331.1"/>
    </source>
</evidence>
<accession>A0A1G5S0R6</accession>
<evidence type="ECO:0000256" key="5">
    <source>
        <dbReference type="ARBA" id="ARBA00022692"/>
    </source>
</evidence>
<evidence type="ECO:0000259" key="10">
    <source>
        <dbReference type="Pfam" id="PF04290"/>
    </source>
</evidence>
<feature type="domain" description="Tripartite ATP-independent periplasmic transporters DctQ component" evidence="10">
    <location>
        <begin position="23"/>
        <end position="153"/>
    </location>
</feature>
<gene>
    <name evidence="11" type="ORF">SAMN03080599_01698</name>
</gene>
<evidence type="ECO:0000256" key="8">
    <source>
        <dbReference type="ARBA" id="ARBA00038436"/>
    </source>
</evidence>
<evidence type="ECO:0000256" key="9">
    <source>
        <dbReference type="SAM" id="Phobius"/>
    </source>
</evidence>
<keyword evidence="5 9" id="KW-0812">Transmembrane</keyword>
<evidence type="ECO:0000256" key="7">
    <source>
        <dbReference type="ARBA" id="ARBA00023136"/>
    </source>
</evidence>
<dbReference type="PANTHER" id="PTHR35011">
    <property type="entry name" value="2,3-DIKETO-L-GULONATE TRAP TRANSPORTER SMALL PERMEASE PROTEIN YIAM"/>
    <property type="match status" value="1"/>
</dbReference>
<keyword evidence="3" id="KW-1003">Cell membrane</keyword>
<sequence length="161" mass="18659">MRVIRWLNQHFEEALLTIFLIIMVLVMGYQVAMRYIFNNSLPWSEELTRYLFVWSAFLSIAYCIKHHSSIKIDQILHLLPPVAQKVLLLLSKIISLAFFSYVLRYSFNVVQSTIKSGQLTPALQIPMYFVHYAAVVGFGLAVFRILESFVRVAAKNVEEEI</sequence>
<keyword evidence="12" id="KW-1185">Reference proteome</keyword>
<dbReference type="InterPro" id="IPR055348">
    <property type="entry name" value="DctQ"/>
</dbReference>
<dbReference type="Proteomes" id="UP000199208">
    <property type="component" value="Unassembled WGS sequence"/>
</dbReference>
<evidence type="ECO:0000313" key="12">
    <source>
        <dbReference type="Proteomes" id="UP000199208"/>
    </source>
</evidence>
<dbReference type="OrthoDB" id="9814265at2"/>
<keyword evidence="7 9" id="KW-0472">Membrane</keyword>
<name>A0A1G5S0R6_9FIRM</name>
<proteinExistence type="inferred from homology"/>
<keyword evidence="2" id="KW-0813">Transport</keyword>
<protein>
    <submittedName>
        <fullName evidence="11">TRAP-type C4-dicarboxylate transport system, small permease component</fullName>
    </submittedName>
</protein>
<feature type="transmembrane region" description="Helical" evidence="9">
    <location>
        <begin position="86"/>
        <end position="107"/>
    </location>
</feature>
<dbReference type="InterPro" id="IPR007387">
    <property type="entry name" value="TRAP_DctQ"/>
</dbReference>
<evidence type="ECO:0000256" key="6">
    <source>
        <dbReference type="ARBA" id="ARBA00022989"/>
    </source>
</evidence>
<comment type="subcellular location">
    <subcellularLocation>
        <location evidence="1">Cell inner membrane</location>
        <topology evidence="1">Multi-pass membrane protein</topology>
    </subcellularLocation>
</comment>
<evidence type="ECO:0000256" key="3">
    <source>
        <dbReference type="ARBA" id="ARBA00022475"/>
    </source>
</evidence>
<reference evidence="11 12" key="1">
    <citation type="submission" date="2016-10" db="EMBL/GenBank/DDBJ databases">
        <authorList>
            <person name="de Groot N.N."/>
        </authorList>
    </citation>
    <scope>NUCLEOTIDE SEQUENCE [LARGE SCALE GENOMIC DNA]</scope>
    <source>
        <strain evidence="11 12">DSM 2784</strain>
    </source>
</reference>
<keyword evidence="4" id="KW-0997">Cell inner membrane</keyword>
<dbReference type="STRING" id="1120920.SAMN03080599_01698"/>
<evidence type="ECO:0000256" key="1">
    <source>
        <dbReference type="ARBA" id="ARBA00004429"/>
    </source>
</evidence>
<feature type="transmembrane region" description="Helical" evidence="9">
    <location>
        <begin position="49"/>
        <end position="65"/>
    </location>
</feature>
<dbReference type="GO" id="GO:0015740">
    <property type="term" value="P:C4-dicarboxylate transport"/>
    <property type="evidence" value="ECO:0007669"/>
    <property type="project" value="TreeGrafter"/>
</dbReference>
<organism evidence="11 12">
    <name type="scientific">Acidaminobacter hydrogenoformans DSM 2784</name>
    <dbReference type="NCBI Taxonomy" id="1120920"/>
    <lineage>
        <taxon>Bacteria</taxon>
        <taxon>Bacillati</taxon>
        <taxon>Bacillota</taxon>
        <taxon>Clostridia</taxon>
        <taxon>Peptostreptococcales</taxon>
        <taxon>Acidaminobacteraceae</taxon>
        <taxon>Acidaminobacter</taxon>
    </lineage>
</organism>
<feature type="transmembrane region" description="Helical" evidence="9">
    <location>
        <begin position="127"/>
        <end position="146"/>
    </location>
</feature>
<dbReference type="PANTHER" id="PTHR35011:SF2">
    <property type="entry name" value="2,3-DIKETO-L-GULONATE TRAP TRANSPORTER SMALL PERMEASE PROTEIN YIAM"/>
    <property type="match status" value="1"/>
</dbReference>
<dbReference type="AlphaFoldDB" id="A0A1G5S0R6"/>
<feature type="transmembrane region" description="Helical" evidence="9">
    <location>
        <begin position="14"/>
        <end position="37"/>
    </location>
</feature>
<evidence type="ECO:0000256" key="4">
    <source>
        <dbReference type="ARBA" id="ARBA00022519"/>
    </source>
</evidence>
<dbReference type="GO" id="GO:0022857">
    <property type="term" value="F:transmembrane transporter activity"/>
    <property type="evidence" value="ECO:0007669"/>
    <property type="project" value="TreeGrafter"/>
</dbReference>
<evidence type="ECO:0000256" key="2">
    <source>
        <dbReference type="ARBA" id="ARBA00022448"/>
    </source>
</evidence>
<dbReference type="RefSeq" id="WP_092590490.1">
    <property type="nucleotide sequence ID" value="NZ_FMWL01000007.1"/>
</dbReference>
<dbReference type="Pfam" id="PF04290">
    <property type="entry name" value="DctQ"/>
    <property type="match status" value="1"/>
</dbReference>